<keyword evidence="4" id="KW-0805">Transcription regulation</keyword>
<feature type="region of interest" description="Disordered" evidence="8">
    <location>
        <begin position="647"/>
        <end position="694"/>
    </location>
</feature>
<evidence type="ECO:0000256" key="6">
    <source>
        <dbReference type="ARBA" id="ARBA00023163"/>
    </source>
</evidence>
<dbReference type="InterPro" id="IPR001138">
    <property type="entry name" value="Zn2Cys6_DnaBD"/>
</dbReference>
<evidence type="ECO:0000256" key="5">
    <source>
        <dbReference type="ARBA" id="ARBA00023125"/>
    </source>
</evidence>
<dbReference type="InterPro" id="IPR036864">
    <property type="entry name" value="Zn2-C6_fun-type_DNA-bd_sf"/>
</dbReference>
<proteinExistence type="predicted"/>
<feature type="compositionally biased region" description="Gly residues" evidence="8">
    <location>
        <begin position="676"/>
        <end position="685"/>
    </location>
</feature>
<gene>
    <name evidence="10" type="ORF">BD289DRAFT_422914</name>
</gene>
<dbReference type="STRING" id="2025994.A0A2T3AJY9"/>
<dbReference type="Gene3D" id="4.10.240.10">
    <property type="entry name" value="Zn(2)-C6 fungal-type DNA-binding domain"/>
    <property type="match status" value="1"/>
</dbReference>
<sequence>MSIPGESRESLDLLASAAEQSSPQSRIKRNTACVSCRDSKVKCNASAAPGQPCQRCAKLQLTCVVDRSHKRVSKRSKFEELVQEVQNIKQAVAPRASATVLPPGQLPLPSLPPPTAPHTAAAPAAANDGFRLYPTAPFSAAATPISSVASFSAPAPPSRPVHQPSPNHASHALPPSIHQQMPTPSASTSSGRPSQPRALKSRVFAGHDIDLYFDKYFESFHPYLPIVRIREPDAIYQAGPVLFWVIMVTACRRVADATYVFDFLVESIKSEVWEAVSEPPMTLATINALLLLSAWPLPTIRFMKDPSNIYTSMLMNSCYLLGIQTGRGDLASMLYPAYRLGVSDEEAMYTWIGYNIVSQRISTYSGTPSTAQFCNRTLESVMDRTSSIQVPTYFYVLLQSAAFLNQLSRTMAASLEEGRGVSHHLVDHLAEDFTKVQRLMSAVDISDIDHFTILSTLLEVQVYYVVPIPTVSPETYKRNILRCHTTAQSTVRLALKLQAEIGFLSHAPHFVFRSLLTASCIIISALISHTLKDSLEAHIQQTEGSTPDLVVADAIASVRACSVQDADLAMRCSKMMESAWNVRNMLPNTELSQLDTPQFGHRMGMGLPLDCIRRWKRHMDYIRSERMTTPQPGGAAGGAAAAAAAGGTAAEGSGQTAGGDTNGGSNASTATADLAGTGGGAGSGTASGASVASTLAPPDPTSMIDWDAFMKDFDWNFDPSLIETVVS</sequence>
<dbReference type="GO" id="GO:0008270">
    <property type="term" value="F:zinc ion binding"/>
    <property type="evidence" value="ECO:0007669"/>
    <property type="project" value="InterPro"/>
</dbReference>
<evidence type="ECO:0000256" key="4">
    <source>
        <dbReference type="ARBA" id="ARBA00023015"/>
    </source>
</evidence>
<organism evidence="10 11">
    <name type="scientific">Coniella lustricola</name>
    <dbReference type="NCBI Taxonomy" id="2025994"/>
    <lineage>
        <taxon>Eukaryota</taxon>
        <taxon>Fungi</taxon>
        <taxon>Dikarya</taxon>
        <taxon>Ascomycota</taxon>
        <taxon>Pezizomycotina</taxon>
        <taxon>Sordariomycetes</taxon>
        <taxon>Sordariomycetidae</taxon>
        <taxon>Diaporthales</taxon>
        <taxon>Schizoparmaceae</taxon>
        <taxon>Coniella</taxon>
    </lineage>
</organism>
<dbReference type="GO" id="GO:0000981">
    <property type="term" value="F:DNA-binding transcription factor activity, RNA polymerase II-specific"/>
    <property type="evidence" value="ECO:0007669"/>
    <property type="project" value="InterPro"/>
</dbReference>
<dbReference type="CDD" id="cd00067">
    <property type="entry name" value="GAL4"/>
    <property type="match status" value="1"/>
</dbReference>
<feature type="compositionally biased region" description="Basic and acidic residues" evidence="8">
    <location>
        <begin position="1"/>
        <end position="11"/>
    </location>
</feature>
<keyword evidence="7" id="KW-0539">Nucleus</keyword>
<dbReference type="SMART" id="SM00066">
    <property type="entry name" value="GAL4"/>
    <property type="match status" value="1"/>
</dbReference>
<feature type="compositionally biased region" description="Pro residues" evidence="8">
    <location>
        <begin position="104"/>
        <end position="116"/>
    </location>
</feature>
<dbReference type="GO" id="GO:0005634">
    <property type="term" value="C:nucleus"/>
    <property type="evidence" value="ECO:0007669"/>
    <property type="project" value="UniProtKB-SubCell"/>
</dbReference>
<dbReference type="GO" id="GO:0000976">
    <property type="term" value="F:transcription cis-regulatory region binding"/>
    <property type="evidence" value="ECO:0007669"/>
    <property type="project" value="TreeGrafter"/>
</dbReference>
<evidence type="ECO:0000256" key="3">
    <source>
        <dbReference type="ARBA" id="ARBA00022833"/>
    </source>
</evidence>
<dbReference type="SUPFAM" id="SSF57701">
    <property type="entry name" value="Zn2/Cys6 DNA-binding domain"/>
    <property type="match status" value="1"/>
</dbReference>
<comment type="subcellular location">
    <subcellularLocation>
        <location evidence="1">Nucleus</location>
    </subcellularLocation>
</comment>
<dbReference type="PROSITE" id="PS50048">
    <property type="entry name" value="ZN2_CY6_FUNGAL_2"/>
    <property type="match status" value="1"/>
</dbReference>
<dbReference type="InterPro" id="IPR051089">
    <property type="entry name" value="prtT"/>
</dbReference>
<dbReference type="PROSITE" id="PS00463">
    <property type="entry name" value="ZN2_CY6_FUNGAL_1"/>
    <property type="match status" value="1"/>
</dbReference>
<dbReference type="FunFam" id="4.10.240.10:FF:000003">
    <property type="entry name" value="C6 transcription factor (Leu3)"/>
    <property type="match status" value="1"/>
</dbReference>
<evidence type="ECO:0000256" key="8">
    <source>
        <dbReference type="SAM" id="MobiDB-lite"/>
    </source>
</evidence>
<accession>A0A2T3AJY9</accession>
<evidence type="ECO:0000313" key="10">
    <source>
        <dbReference type="EMBL" id="PSS00905.1"/>
    </source>
</evidence>
<evidence type="ECO:0000313" key="11">
    <source>
        <dbReference type="Proteomes" id="UP000241462"/>
    </source>
</evidence>
<keyword evidence="11" id="KW-1185">Reference proteome</keyword>
<feature type="domain" description="Zn(2)-C6 fungal-type" evidence="9">
    <location>
        <begin position="32"/>
        <end position="65"/>
    </location>
</feature>
<dbReference type="InParanoid" id="A0A2T3AJY9"/>
<feature type="region of interest" description="Disordered" evidence="8">
    <location>
        <begin position="103"/>
        <end position="122"/>
    </location>
</feature>
<dbReference type="AlphaFoldDB" id="A0A2T3AJY9"/>
<dbReference type="OrthoDB" id="2341546at2759"/>
<dbReference type="Proteomes" id="UP000241462">
    <property type="component" value="Unassembled WGS sequence"/>
</dbReference>
<dbReference type="EMBL" id="KZ678380">
    <property type="protein sequence ID" value="PSS00905.1"/>
    <property type="molecule type" value="Genomic_DNA"/>
</dbReference>
<evidence type="ECO:0000256" key="1">
    <source>
        <dbReference type="ARBA" id="ARBA00004123"/>
    </source>
</evidence>
<reference evidence="10 11" key="1">
    <citation type="journal article" date="2018" name="Mycol. Prog.">
        <title>Coniella lustricola, a new species from submerged detritus.</title>
        <authorList>
            <person name="Raudabaugh D.B."/>
            <person name="Iturriaga T."/>
            <person name="Carver A."/>
            <person name="Mondo S."/>
            <person name="Pangilinan J."/>
            <person name="Lipzen A."/>
            <person name="He G."/>
            <person name="Amirebrahimi M."/>
            <person name="Grigoriev I.V."/>
            <person name="Miller A.N."/>
        </authorList>
    </citation>
    <scope>NUCLEOTIDE SEQUENCE [LARGE SCALE GENOMIC DNA]</scope>
    <source>
        <strain evidence="10 11">B22-T-1</strain>
    </source>
</reference>
<name>A0A2T3AJY9_9PEZI</name>
<evidence type="ECO:0000256" key="2">
    <source>
        <dbReference type="ARBA" id="ARBA00022723"/>
    </source>
</evidence>
<dbReference type="PANTHER" id="PTHR31845:SF21">
    <property type="entry name" value="REGULATORY PROTEIN LEU3"/>
    <property type="match status" value="1"/>
</dbReference>
<dbReference type="GO" id="GO:0001216">
    <property type="term" value="F:DNA-binding transcription activator activity"/>
    <property type="evidence" value="ECO:0007669"/>
    <property type="project" value="UniProtKB-ARBA"/>
</dbReference>
<evidence type="ECO:0000259" key="9">
    <source>
        <dbReference type="PROSITE" id="PS50048"/>
    </source>
</evidence>
<dbReference type="PANTHER" id="PTHR31845">
    <property type="entry name" value="FINGER DOMAIN PROTEIN, PUTATIVE-RELATED"/>
    <property type="match status" value="1"/>
</dbReference>
<keyword evidence="3" id="KW-0862">Zinc</keyword>
<feature type="region of interest" description="Disordered" evidence="8">
    <location>
        <begin position="1"/>
        <end position="24"/>
    </location>
</feature>
<keyword evidence="6" id="KW-0804">Transcription</keyword>
<keyword evidence="2" id="KW-0479">Metal-binding</keyword>
<dbReference type="Pfam" id="PF00172">
    <property type="entry name" value="Zn_clus"/>
    <property type="match status" value="1"/>
</dbReference>
<feature type="compositionally biased region" description="Polar residues" evidence="8">
    <location>
        <begin position="177"/>
        <end position="193"/>
    </location>
</feature>
<dbReference type="CDD" id="cd12148">
    <property type="entry name" value="fungal_TF_MHR"/>
    <property type="match status" value="1"/>
</dbReference>
<evidence type="ECO:0000256" key="7">
    <source>
        <dbReference type="ARBA" id="ARBA00023242"/>
    </source>
</evidence>
<keyword evidence="5" id="KW-0238">DNA-binding</keyword>
<protein>
    <recommendedName>
        <fullName evidence="9">Zn(2)-C6 fungal-type domain-containing protein</fullName>
    </recommendedName>
</protein>
<feature type="region of interest" description="Disordered" evidence="8">
    <location>
        <begin position="151"/>
        <end position="197"/>
    </location>
</feature>